<dbReference type="Proteomes" id="UP000229641">
    <property type="component" value="Unassembled WGS sequence"/>
</dbReference>
<proteinExistence type="inferred from homology"/>
<dbReference type="HAMAP" id="MF_00373">
    <property type="entry name" value="Ribosomal_bL28"/>
    <property type="match status" value="1"/>
</dbReference>
<evidence type="ECO:0000256" key="1">
    <source>
        <dbReference type="ARBA" id="ARBA00008760"/>
    </source>
</evidence>
<dbReference type="GO" id="GO:0005840">
    <property type="term" value="C:ribosome"/>
    <property type="evidence" value="ECO:0007669"/>
    <property type="project" value="UniProtKB-KW"/>
</dbReference>
<dbReference type="GO" id="GO:0006412">
    <property type="term" value="P:translation"/>
    <property type="evidence" value="ECO:0007669"/>
    <property type="project" value="UniProtKB-UniRule"/>
</dbReference>
<sequence length="76" mass="8286">MPKSCKICGKTAVYGNKITRRGMARKKGGAGRKITGIARRCFTPNLQRIKAVISGKTERIYACTKCIKAGLVSKKI</sequence>
<name>A0A2H0LZC9_9BACT</name>
<evidence type="ECO:0000256" key="5">
    <source>
        <dbReference type="HAMAP-Rule" id="MF_00373"/>
    </source>
</evidence>
<dbReference type="InterPro" id="IPR050096">
    <property type="entry name" value="Bacterial_rp_bL28"/>
</dbReference>
<evidence type="ECO:0000313" key="6">
    <source>
        <dbReference type="EMBL" id="PIQ88845.1"/>
    </source>
</evidence>
<evidence type="ECO:0000256" key="3">
    <source>
        <dbReference type="ARBA" id="ARBA00023274"/>
    </source>
</evidence>
<dbReference type="SUPFAM" id="SSF143800">
    <property type="entry name" value="L28p-like"/>
    <property type="match status" value="1"/>
</dbReference>
<evidence type="ECO:0000256" key="2">
    <source>
        <dbReference type="ARBA" id="ARBA00022980"/>
    </source>
</evidence>
<dbReference type="InterPro" id="IPR037147">
    <property type="entry name" value="Ribosomal_bL28_sf"/>
</dbReference>
<protein>
    <recommendedName>
        <fullName evidence="4 5">Large ribosomal subunit protein bL28</fullName>
    </recommendedName>
</protein>
<dbReference type="EMBL" id="PCWA01000084">
    <property type="protein sequence ID" value="PIQ88845.1"/>
    <property type="molecule type" value="Genomic_DNA"/>
</dbReference>
<dbReference type="Gene3D" id="2.20.150.30">
    <property type="match status" value="1"/>
</dbReference>
<comment type="similarity">
    <text evidence="1 5">Belongs to the bacterial ribosomal protein bL28 family.</text>
</comment>
<dbReference type="InterPro" id="IPR026569">
    <property type="entry name" value="Ribosomal_bL28"/>
</dbReference>
<keyword evidence="3 5" id="KW-0687">Ribonucleoprotein</keyword>
<dbReference type="AlphaFoldDB" id="A0A2H0LZC9"/>
<reference evidence="6 7" key="1">
    <citation type="submission" date="2017-09" db="EMBL/GenBank/DDBJ databases">
        <title>Depth-based differentiation of microbial function through sediment-hosted aquifers and enrichment of novel symbionts in the deep terrestrial subsurface.</title>
        <authorList>
            <person name="Probst A.J."/>
            <person name="Ladd B."/>
            <person name="Jarett J.K."/>
            <person name="Geller-Mcgrath D.E."/>
            <person name="Sieber C.M."/>
            <person name="Emerson J.B."/>
            <person name="Anantharaman K."/>
            <person name="Thomas B.C."/>
            <person name="Malmstrom R."/>
            <person name="Stieglmeier M."/>
            <person name="Klingl A."/>
            <person name="Woyke T."/>
            <person name="Ryan C.M."/>
            <person name="Banfield J.F."/>
        </authorList>
    </citation>
    <scope>NUCLEOTIDE SEQUENCE [LARGE SCALE GENOMIC DNA]</scope>
    <source>
        <strain evidence="6">CG11_big_fil_rev_8_21_14_0_20_42_13</strain>
    </source>
</reference>
<dbReference type="NCBIfam" id="TIGR00009">
    <property type="entry name" value="L28"/>
    <property type="match status" value="1"/>
</dbReference>
<dbReference type="PANTHER" id="PTHR39080">
    <property type="entry name" value="50S RIBOSOMAL PROTEIN L28"/>
    <property type="match status" value="1"/>
</dbReference>
<dbReference type="InterPro" id="IPR001383">
    <property type="entry name" value="Ribosomal_bL28_bact-type"/>
</dbReference>
<evidence type="ECO:0000313" key="7">
    <source>
        <dbReference type="Proteomes" id="UP000229641"/>
    </source>
</evidence>
<dbReference type="GO" id="GO:0003735">
    <property type="term" value="F:structural constituent of ribosome"/>
    <property type="evidence" value="ECO:0007669"/>
    <property type="project" value="InterPro"/>
</dbReference>
<dbReference type="Gene3D" id="2.30.170.40">
    <property type="entry name" value="Ribosomal protein L28/L24"/>
    <property type="match status" value="1"/>
</dbReference>
<dbReference type="Pfam" id="PF00830">
    <property type="entry name" value="Ribosomal_L28"/>
    <property type="match status" value="1"/>
</dbReference>
<evidence type="ECO:0000256" key="4">
    <source>
        <dbReference type="ARBA" id="ARBA00035174"/>
    </source>
</evidence>
<dbReference type="InterPro" id="IPR034704">
    <property type="entry name" value="Ribosomal_bL28/bL31-like_sf"/>
</dbReference>
<gene>
    <name evidence="5 6" type="primary">rpmB</name>
    <name evidence="6" type="ORF">COV72_06100</name>
</gene>
<keyword evidence="2 5" id="KW-0689">Ribosomal protein</keyword>
<comment type="caution">
    <text evidence="6">The sequence shown here is derived from an EMBL/GenBank/DDBJ whole genome shotgun (WGS) entry which is preliminary data.</text>
</comment>
<dbReference type="PANTHER" id="PTHR39080:SF1">
    <property type="entry name" value="LARGE RIBOSOMAL SUBUNIT PROTEIN BL28A"/>
    <property type="match status" value="1"/>
</dbReference>
<dbReference type="GO" id="GO:1990904">
    <property type="term" value="C:ribonucleoprotein complex"/>
    <property type="evidence" value="ECO:0007669"/>
    <property type="project" value="UniProtKB-KW"/>
</dbReference>
<accession>A0A2H0LZC9</accession>
<organism evidence="6 7">
    <name type="scientific">Candidatus Ghiorseimicrobium undicola</name>
    <dbReference type="NCBI Taxonomy" id="1974746"/>
    <lineage>
        <taxon>Bacteria</taxon>
        <taxon>Pseudomonadati</taxon>
        <taxon>Candidatus Omnitrophota</taxon>
        <taxon>Candidatus Ghiorseimicrobium</taxon>
    </lineage>
</organism>